<feature type="transmembrane region" description="Helical" evidence="1">
    <location>
        <begin position="42"/>
        <end position="62"/>
    </location>
</feature>
<name>A0A6P2CT42_9BACT</name>
<dbReference type="KEGG" id="gms:SOIL9_68500"/>
<accession>A0A6P2CT42</accession>
<sequence length="148" mass="15718">MSTPVPDPPPIKEYKSQQYEFNDEHNREISALADAMRVTSGLMLLVGLAFVVLAALTIAQTVNAGGNYGPAIGLGAAALLCLCIGFWTGGAATSFRKIVETKNEDIWHLMNALGSLRSMYGLLRALIYGALVLTMIGLGLVGFALMGK</sequence>
<dbReference type="EMBL" id="LR593886">
    <property type="protein sequence ID" value="VTR90864.1"/>
    <property type="molecule type" value="Genomic_DNA"/>
</dbReference>
<keyword evidence="1" id="KW-0472">Membrane</keyword>
<evidence type="ECO:0000256" key="1">
    <source>
        <dbReference type="SAM" id="Phobius"/>
    </source>
</evidence>
<keyword evidence="1" id="KW-1133">Transmembrane helix</keyword>
<feature type="transmembrane region" description="Helical" evidence="1">
    <location>
        <begin position="68"/>
        <end position="87"/>
    </location>
</feature>
<dbReference type="RefSeq" id="WP_162665941.1">
    <property type="nucleotide sequence ID" value="NZ_LR593886.1"/>
</dbReference>
<proteinExistence type="predicted"/>
<reference evidence="2 3" key="1">
    <citation type="submission" date="2019-05" db="EMBL/GenBank/DDBJ databases">
        <authorList>
            <consortium name="Science for Life Laboratories"/>
        </authorList>
    </citation>
    <scope>NUCLEOTIDE SEQUENCE [LARGE SCALE GENOMIC DNA]</scope>
    <source>
        <strain evidence="2">Soil9</strain>
    </source>
</reference>
<keyword evidence="1" id="KW-0812">Transmembrane</keyword>
<feature type="transmembrane region" description="Helical" evidence="1">
    <location>
        <begin position="125"/>
        <end position="146"/>
    </location>
</feature>
<evidence type="ECO:0000313" key="2">
    <source>
        <dbReference type="EMBL" id="VTR90864.1"/>
    </source>
</evidence>
<dbReference type="Proteomes" id="UP000464178">
    <property type="component" value="Chromosome"/>
</dbReference>
<organism evidence="2 3">
    <name type="scientific">Gemmata massiliana</name>
    <dbReference type="NCBI Taxonomy" id="1210884"/>
    <lineage>
        <taxon>Bacteria</taxon>
        <taxon>Pseudomonadati</taxon>
        <taxon>Planctomycetota</taxon>
        <taxon>Planctomycetia</taxon>
        <taxon>Gemmatales</taxon>
        <taxon>Gemmataceae</taxon>
        <taxon>Gemmata</taxon>
    </lineage>
</organism>
<dbReference type="AlphaFoldDB" id="A0A6P2CT42"/>
<gene>
    <name evidence="2" type="ORF">SOIL9_68500</name>
</gene>
<evidence type="ECO:0000313" key="3">
    <source>
        <dbReference type="Proteomes" id="UP000464178"/>
    </source>
</evidence>
<keyword evidence="3" id="KW-1185">Reference proteome</keyword>
<protein>
    <submittedName>
        <fullName evidence="2">Uncharacterized protein</fullName>
    </submittedName>
</protein>